<dbReference type="RefSeq" id="WP_369940479.1">
    <property type="nucleotide sequence ID" value="NZ_JBCLUF010000003.1"/>
</dbReference>
<keyword evidence="2" id="KW-1185">Reference proteome</keyword>
<evidence type="ECO:0000313" key="2">
    <source>
        <dbReference type="Proteomes" id="UP001565236"/>
    </source>
</evidence>
<evidence type="ECO:0000313" key="1">
    <source>
        <dbReference type="EMBL" id="MEY8661581.1"/>
    </source>
</evidence>
<dbReference type="Proteomes" id="UP001565236">
    <property type="component" value="Unassembled WGS sequence"/>
</dbReference>
<sequence length="75" mass="8875">MNNFEQLANIVIDPIKVAVETVIKVLSNIKYPILDQSKAIRYLPQQKEFNNSQEERDNIKEDYIKIGKDIDKYYK</sequence>
<gene>
    <name evidence="1" type="ORF">AALT52_01535</name>
</gene>
<name>A0ABV4DM73_9LACO</name>
<organism evidence="1 2">
    <name type="scientific">Ligilactobacillus faecis</name>
    <dbReference type="NCBI Taxonomy" id="762833"/>
    <lineage>
        <taxon>Bacteria</taxon>
        <taxon>Bacillati</taxon>
        <taxon>Bacillota</taxon>
        <taxon>Bacilli</taxon>
        <taxon>Lactobacillales</taxon>
        <taxon>Lactobacillaceae</taxon>
        <taxon>Ligilactobacillus</taxon>
    </lineage>
</organism>
<proteinExistence type="predicted"/>
<protein>
    <submittedName>
        <fullName evidence="1">Uncharacterized protein</fullName>
    </submittedName>
</protein>
<comment type="caution">
    <text evidence="1">The sequence shown here is derived from an EMBL/GenBank/DDBJ whole genome shotgun (WGS) entry which is preliminary data.</text>
</comment>
<accession>A0ABV4DM73</accession>
<reference evidence="1 2" key="1">
    <citation type="submission" date="2024-03" db="EMBL/GenBank/DDBJ databases">
        <title>Mouse gut bacterial collection (mGBC) of GemPharmatech.</title>
        <authorList>
            <person name="He Y."/>
            <person name="Dong L."/>
            <person name="Wu D."/>
            <person name="Gao X."/>
            <person name="Lin Z."/>
        </authorList>
    </citation>
    <scope>NUCLEOTIDE SEQUENCE [LARGE SCALE GENOMIC DNA]</scope>
    <source>
        <strain evidence="1 2">15-30</strain>
    </source>
</reference>
<dbReference type="EMBL" id="JBCLUF010000003">
    <property type="protein sequence ID" value="MEY8661581.1"/>
    <property type="molecule type" value="Genomic_DNA"/>
</dbReference>